<dbReference type="InterPro" id="IPR051536">
    <property type="entry name" value="UDG_Type-4/5"/>
</dbReference>
<keyword evidence="5" id="KW-0004">4Fe-4S</keyword>
<evidence type="ECO:0000256" key="2">
    <source>
        <dbReference type="ARBA" id="ARBA00006521"/>
    </source>
</evidence>
<dbReference type="SUPFAM" id="SSF52141">
    <property type="entry name" value="Uracil-DNA glycosylase-like"/>
    <property type="match status" value="1"/>
</dbReference>
<evidence type="ECO:0000313" key="13">
    <source>
        <dbReference type="Proteomes" id="UP000067444"/>
    </source>
</evidence>
<dbReference type="SMR" id="A0A0K0Y940"/>
<dbReference type="OrthoDB" id="5290748at2"/>
<dbReference type="KEGG" id="otm:OSB_29070"/>
<keyword evidence="11" id="KW-0234">DNA repair</keyword>
<dbReference type="InterPro" id="IPR005122">
    <property type="entry name" value="Uracil-DNA_glycosylase-like"/>
</dbReference>
<evidence type="ECO:0000256" key="6">
    <source>
        <dbReference type="ARBA" id="ARBA00022723"/>
    </source>
</evidence>
<evidence type="ECO:0000313" key="12">
    <source>
        <dbReference type="EMBL" id="AKS47430.1"/>
    </source>
</evidence>
<keyword evidence="10" id="KW-0411">Iron-sulfur</keyword>
<keyword evidence="8" id="KW-0378">Hydrolase</keyword>
<evidence type="ECO:0000256" key="9">
    <source>
        <dbReference type="ARBA" id="ARBA00023004"/>
    </source>
</evidence>
<dbReference type="PANTHER" id="PTHR33693:SF1">
    <property type="entry name" value="TYPE-4 URACIL-DNA GLYCOSYLASE"/>
    <property type="match status" value="1"/>
</dbReference>
<dbReference type="Proteomes" id="UP000067444">
    <property type="component" value="Chromosome"/>
</dbReference>
<reference evidence="12 13" key="1">
    <citation type="journal article" date="2015" name="Genome Announc.">
        <title>Closed Genome Sequence of Octadecabacter temperatus SB1, the First Mesophilic Species of the Genus Octadecabacter.</title>
        <authorList>
            <person name="Voget S."/>
            <person name="Billerbeck S."/>
            <person name="Simon M."/>
            <person name="Daniel R."/>
        </authorList>
    </citation>
    <scope>NUCLEOTIDE SEQUENCE [LARGE SCALE GENOMIC DNA]</scope>
    <source>
        <strain evidence="12 13">SB1</strain>
    </source>
</reference>
<dbReference type="GO" id="GO:0046872">
    <property type="term" value="F:metal ion binding"/>
    <property type="evidence" value="ECO:0007669"/>
    <property type="project" value="UniProtKB-KW"/>
</dbReference>
<dbReference type="SMART" id="SM00987">
    <property type="entry name" value="UreE_C"/>
    <property type="match status" value="1"/>
</dbReference>
<evidence type="ECO:0000256" key="5">
    <source>
        <dbReference type="ARBA" id="ARBA00022485"/>
    </source>
</evidence>
<accession>A0A0K0Y940</accession>
<dbReference type="STRING" id="1458307.OSB_29070"/>
<dbReference type="GO" id="GO:0006281">
    <property type="term" value="P:DNA repair"/>
    <property type="evidence" value="ECO:0007669"/>
    <property type="project" value="UniProtKB-KW"/>
</dbReference>
<evidence type="ECO:0000256" key="4">
    <source>
        <dbReference type="ARBA" id="ARBA00019403"/>
    </source>
</evidence>
<dbReference type="CDD" id="cd10030">
    <property type="entry name" value="UDG-F4_TTUDGA_SPO1dp_like"/>
    <property type="match status" value="1"/>
</dbReference>
<evidence type="ECO:0000256" key="7">
    <source>
        <dbReference type="ARBA" id="ARBA00022763"/>
    </source>
</evidence>
<dbReference type="RefSeq" id="WP_049835629.1">
    <property type="nucleotide sequence ID" value="NZ_CP012160.1"/>
</dbReference>
<name>A0A0K0Y940_9RHOB</name>
<evidence type="ECO:0000256" key="11">
    <source>
        <dbReference type="ARBA" id="ARBA00023204"/>
    </source>
</evidence>
<dbReference type="PATRIC" id="fig|1458307.3.peg.2940"/>
<protein>
    <recommendedName>
        <fullName evidence="4">Type-4 uracil-DNA glycosylase</fullName>
        <ecNumber evidence="3">3.2.2.27</ecNumber>
    </recommendedName>
</protein>
<dbReference type="InterPro" id="IPR036895">
    <property type="entry name" value="Uracil-DNA_glycosylase-like_sf"/>
</dbReference>
<sequence>MESGIEYWTAKALLDWQVEMGVDEAIGDEPIDRYALEVSKPKPKVAALPDTAPPVPPAPPEIDHNALARESASAAQDLAGLKAAMAAFEGCALKEAARNLVFSGGEAGAPVMIISDAPDREDDRAGEMFAGRAGILLDKMLAAIGLGRSGDAPVYMAPVIPWNPPQNRDPNAAELAMMQPFLERHIELAAPKVIILMGNGPCHALIKKSGMTRLRGGWTEAAGLPAIPMFAPAYLLTNPAAKRDAWADLLSLKARLKDLT</sequence>
<comment type="catalytic activity">
    <reaction evidence="1">
        <text>Hydrolyzes single-stranded DNA or mismatched double-stranded DNA and polynucleotides, releasing free uracil.</text>
        <dbReference type="EC" id="3.2.2.27"/>
    </reaction>
</comment>
<evidence type="ECO:0000256" key="3">
    <source>
        <dbReference type="ARBA" id="ARBA00012030"/>
    </source>
</evidence>
<evidence type="ECO:0000256" key="1">
    <source>
        <dbReference type="ARBA" id="ARBA00001400"/>
    </source>
</evidence>
<keyword evidence="13" id="KW-1185">Reference proteome</keyword>
<dbReference type="EC" id="3.2.2.27" evidence="3"/>
<keyword evidence="6" id="KW-0479">Metal-binding</keyword>
<dbReference type="GO" id="GO:0051539">
    <property type="term" value="F:4 iron, 4 sulfur cluster binding"/>
    <property type="evidence" value="ECO:0007669"/>
    <property type="project" value="UniProtKB-KW"/>
</dbReference>
<dbReference type="EMBL" id="CP012160">
    <property type="protein sequence ID" value="AKS47430.1"/>
    <property type="molecule type" value="Genomic_DNA"/>
</dbReference>
<dbReference type="SMART" id="SM00986">
    <property type="entry name" value="UDG"/>
    <property type="match status" value="1"/>
</dbReference>
<proteinExistence type="inferred from homology"/>
<dbReference type="AlphaFoldDB" id="A0A0K0Y940"/>
<comment type="similarity">
    <text evidence="2">Belongs to the uracil-DNA glycosylase (UDG) superfamily. Type 4 (UDGa) family.</text>
</comment>
<gene>
    <name evidence="12" type="ORF">OSB_29070</name>
</gene>
<organism evidence="12 13">
    <name type="scientific">Octadecabacter temperatus</name>
    <dbReference type="NCBI Taxonomy" id="1458307"/>
    <lineage>
        <taxon>Bacteria</taxon>
        <taxon>Pseudomonadati</taxon>
        <taxon>Pseudomonadota</taxon>
        <taxon>Alphaproteobacteria</taxon>
        <taxon>Rhodobacterales</taxon>
        <taxon>Roseobacteraceae</taxon>
        <taxon>Octadecabacter</taxon>
    </lineage>
</organism>
<keyword evidence="9" id="KW-0408">Iron</keyword>
<dbReference type="Gene3D" id="3.40.470.10">
    <property type="entry name" value="Uracil-DNA glycosylase-like domain"/>
    <property type="match status" value="1"/>
</dbReference>
<dbReference type="NCBIfam" id="TIGR00758">
    <property type="entry name" value="UDG_fam4"/>
    <property type="match status" value="1"/>
</dbReference>
<dbReference type="PANTHER" id="PTHR33693">
    <property type="entry name" value="TYPE-5 URACIL-DNA GLYCOSYLASE"/>
    <property type="match status" value="1"/>
</dbReference>
<evidence type="ECO:0000256" key="10">
    <source>
        <dbReference type="ARBA" id="ARBA00023014"/>
    </source>
</evidence>
<dbReference type="GO" id="GO:0004844">
    <property type="term" value="F:uracil DNA N-glycosylase activity"/>
    <property type="evidence" value="ECO:0007669"/>
    <property type="project" value="UniProtKB-EC"/>
</dbReference>
<dbReference type="InterPro" id="IPR005273">
    <property type="entry name" value="Ura-DNA_glyco_family4"/>
</dbReference>
<dbReference type="Pfam" id="PF03167">
    <property type="entry name" value="UDG"/>
    <property type="match status" value="1"/>
</dbReference>
<keyword evidence="7" id="KW-0227">DNA damage</keyword>
<evidence type="ECO:0000256" key="8">
    <source>
        <dbReference type="ARBA" id="ARBA00022801"/>
    </source>
</evidence>